<feature type="transmembrane region" description="Helical" evidence="1">
    <location>
        <begin position="93"/>
        <end position="115"/>
    </location>
</feature>
<keyword evidence="1" id="KW-0812">Transmembrane</keyword>
<keyword evidence="1" id="KW-0472">Membrane</keyword>
<proteinExistence type="predicted"/>
<sequence length="164" mass="18487">MSWFSTSDLVANQIPEVLGFFIIAIGLGIICPIEDIWLDPRWQRKDWTWKNDVRFYGGLTATVWVALCVFRALARWAGGGFDAPKMTSTSPLLWPSIAVMLYTWLLLPILCQQIDPALAWYYGKADISLVTEWERVVGRITLSFMTASPVAIGFGFLLKAHLMA</sequence>
<dbReference type="AlphaFoldDB" id="A0AAN7A035"/>
<evidence type="ECO:0000313" key="2">
    <source>
        <dbReference type="EMBL" id="KAK4158390.1"/>
    </source>
</evidence>
<feature type="transmembrane region" description="Helical" evidence="1">
    <location>
        <begin position="136"/>
        <end position="158"/>
    </location>
</feature>
<feature type="transmembrane region" description="Helical" evidence="1">
    <location>
        <begin position="14"/>
        <end position="33"/>
    </location>
</feature>
<name>A0AAN7A035_9PEZI</name>
<dbReference type="Proteomes" id="UP001302745">
    <property type="component" value="Unassembled WGS sequence"/>
</dbReference>
<reference evidence="2" key="1">
    <citation type="journal article" date="2023" name="Mol. Phylogenet. Evol.">
        <title>Genome-scale phylogeny and comparative genomics of the fungal order Sordariales.</title>
        <authorList>
            <person name="Hensen N."/>
            <person name="Bonometti L."/>
            <person name="Westerberg I."/>
            <person name="Brannstrom I.O."/>
            <person name="Guillou S."/>
            <person name="Cros-Aarteil S."/>
            <person name="Calhoun S."/>
            <person name="Haridas S."/>
            <person name="Kuo A."/>
            <person name="Mondo S."/>
            <person name="Pangilinan J."/>
            <person name="Riley R."/>
            <person name="LaButti K."/>
            <person name="Andreopoulos B."/>
            <person name="Lipzen A."/>
            <person name="Chen C."/>
            <person name="Yan M."/>
            <person name="Daum C."/>
            <person name="Ng V."/>
            <person name="Clum A."/>
            <person name="Steindorff A."/>
            <person name="Ohm R.A."/>
            <person name="Martin F."/>
            <person name="Silar P."/>
            <person name="Natvig D.O."/>
            <person name="Lalanne C."/>
            <person name="Gautier V."/>
            <person name="Ament-Velasquez S.L."/>
            <person name="Kruys A."/>
            <person name="Hutchinson M.I."/>
            <person name="Powell A.J."/>
            <person name="Barry K."/>
            <person name="Miller A.N."/>
            <person name="Grigoriev I.V."/>
            <person name="Debuchy R."/>
            <person name="Gladieux P."/>
            <person name="Hiltunen Thoren M."/>
            <person name="Johannesson H."/>
        </authorList>
    </citation>
    <scope>NUCLEOTIDE SEQUENCE</scope>
    <source>
        <strain evidence="2">CBS 538.74</strain>
    </source>
</reference>
<keyword evidence="3" id="KW-1185">Reference proteome</keyword>
<accession>A0AAN7A035</accession>
<evidence type="ECO:0000313" key="3">
    <source>
        <dbReference type="Proteomes" id="UP001302745"/>
    </source>
</evidence>
<evidence type="ECO:0000256" key="1">
    <source>
        <dbReference type="SAM" id="Phobius"/>
    </source>
</evidence>
<organism evidence="2 3">
    <name type="scientific">Chaetomidium leptoderma</name>
    <dbReference type="NCBI Taxonomy" id="669021"/>
    <lineage>
        <taxon>Eukaryota</taxon>
        <taxon>Fungi</taxon>
        <taxon>Dikarya</taxon>
        <taxon>Ascomycota</taxon>
        <taxon>Pezizomycotina</taxon>
        <taxon>Sordariomycetes</taxon>
        <taxon>Sordariomycetidae</taxon>
        <taxon>Sordariales</taxon>
        <taxon>Chaetomiaceae</taxon>
        <taxon>Chaetomidium</taxon>
    </lineage>
</organism>
<protein>
    <submittedName>
        <fullName evidence="2">Uncharacterized protein</fullName>
    </submittedName>
</protein>
<gene>
    <name evidence="2" type="ORF">C8A00DRAFT_28669</name>
</gene>
<keyword evidence="1" id="KW-1133">Transmembrane helix</keyword>
<dbReference type="EMBL" id="MU856839">
    <property type="protein sequence ID" value="KAK4158390.1"/>
    <property type="molecule type" value="Genomic_DNA"/>
</dbReference>
<reference evidence="2" key="2">
    <citation type="submission" date="2023-05" db="EMBL/GenBank/DDBJ databases">
        <authorList>
            <consortium name="Lawrence Berkeley National Laboratory"/>
            <person name="Steindorff A."/>
            <person name="Hensen N."/>
            <person name="Bonometti L."/>
            <person name="Westerberg I."/>
            <person name="Brannstrom I.O."/>
            <person name="Guillou S."/>
            <person name="Cros-Aarteil S."/>
            <person name="Calhoun S."/>
            <person name="Haridas S."/>
            <person name="Kuo A."/>
            <person name="Mondo S."/>
            <person name="Pangilinan J."/>
            <person name="Riley R."/>
            <person name="Labutti K."/>
            <person name="Andreopoulos B."/>
            <person name="Lipzen A."/>
            <person name="Chen C."/>
            <person name="Yanf M."/>
            <person name="Daum C."/>
            <person name="Ng V."/>
            <person name="Clum A."/>
            <person name="Ohm R."/>
            <person name="Martin F."/>
            <person name="Silar P."/>
            <person name="Natvig D."/>
            <person name="Lalanne C."/>
            <person name="Gautier V."/>
            <person name="Ament-Velasquez S.L."/>
            <person name="Kruys A."/>
            <person name="Hutchinson M.I."/>
            <person name="Powell A.J."/>
            <person name="Barry K."/>
            <person name="Miller A.N."/>
            <person name="Grigoriev I.V."/>
            <person name="Debuchy R."/>
            <person name="Gladieux P."/>
            <person name="Thoren M.H."/>
            <person name="Johannesson H."/>
        </authorList>
    </citation>
    <scope>NUCLEOTIDE SEQUENCE</scope>
    <source>
        <strain evidence="2">CBS 538.74</strain>
    </source>
</reference>
<feature type="transmembrane region" description="Helical" evidence="1">
    <location>
        <begin position="53"/>
        <end position="73"/>
    </location>
</feature>
<comment type="caution">
    <text evidence="2">The sequence shown here is derived from an EMBL/GenBank/DDBJ whole genome shotgun (WGS) entry which is preliminary data.</text>
</comment>